<accession>A0ABS0I8B3</accession>
<reference evidence="1 2" key="1">
    <citation type="submission" date="2020-11" db="EMBL/GenBank/DDBJ databases">
        <authorList>
            <person name="Kim M.K."/>
        </authorList>
    </citation>
    <scope>NUCLEOTIDE SEQUENCE [LARGE SCALE GENOMIC DNA]</scope>
    <source>
        <strain evidence="1 2">BT662</strain>
    </source>
</reference>
<name>A0ABS0I8B3_9BACT</name>
<evidence type="ECO:0000313" key="1">
    <source>
        <dbReference type="EMBL" id="MBF9223011.1"/>
    </source>
</evidence>
<keyword evidence="2" id="KW-1185">Reference proteome</keyword>
<organism evidence="1 2">
    <name type="scientific">Hymenobacter ruricola</name>
    <dbReference type="NCBI Taxonomy" id="2791023"/>
    <lineage>
        <taxon>Bacteria</taxon>
        <taxon>Pseudomonadati</taxon>
        <taxon>Bacteroidota</taxon>
        <taxon>Cytophagia</taxon>
        <taxon>Cytophagales</taxon>
        <taxon>Hymenobacteraceae</taxon>
        <taxon>Hymenobacter</taxon>
    </lineage>
</organism>
<dbReference type="EMBL" id="JADQDM010000011">
    <property type="protein sequence ID" value="MBF9223011.1"/>
    <property type="molecule type" value="Genomic_DNA"/>
</dbReference>
<protein>
    <submittedName>
        <fullName evidence="1">DUF3606 domain-containing protein</fullName>
    </submittedName>
</protein>
<sequence>MLHTAPLNVRREGNYVRLDDAEEVIGWCQAFGCTAAQLRQAVAAVGPAIADVYRYLRALT</sequence>
<dbReference type="InterPro" id="IPR022037">
    <property type="entry name" value="DUF3606"/>
</dbReference>
<dbReference type="Proteomes" id="UP000618931">
    <property type="component" value="Unassembled WGS sequence"/>
</dbReference>
<evidence type="ECO:0000313" key="2">
    <source>
        <dbReference type="Proteomes" id="UP000618931"/>
    </source>
</evidence>
<dbReference type="Pfam" id="PF12244">
    <property type="entry name" value="DUF3606"/>
    <property type="match status" value="1"/>
</dbReference>
<gene>
    <name evidence="1" type="ORF">I2H31_18050</name>
</gene>
<dbReference type="RefSeq" id="WP_196294458.1">
    <property type="nucleotide sequence ID" value="NZ_JADQDM010000011.1"/>
</dbReference>
<comment type="caution">
    <text evidence="1">The sequence shown here is derived from an EMBL/GenBank/DDBJ whole genome shotgun (WGS) entry which is preliminary data.</text>
</comment>
<proteinExistence type="predicted"/>